<dbReference type="PIRSF" id="PIRSF007747">
    <property type="entry name" value="Ribosyl_Ptfrase"/>
    <property type="match status" value="1"/>
</dbReference>
<evidence type="ECO:0000259" key="1">
    <source>
        <dbReference type="Pfam" id="PF04179"/>
    </source>
</evidence>
<dbReference type="Pfam" id="PF17184">
    <property type="entry name" value="Rit1_C"/>
    <property type="match status" value="1"/>
</dbReference>
<feature type="domain" description="Rit1 DUSP-like" evidence="1">
    <location>
        <begin position="410"/>
        <end position="484"/>
    </location>
</feature>
<proteinExistence type="predicted"/>
<organism evidence="3 4">
    <name type="scientific">Rhodotorula taiwanensis</name>
    <dbReference type="NCBI Taxonomy" id="741276"/>
    <lineage>
        <taxon>Eukaryota</taxon>
        <taxon>Fungi</taxon>
        <taxon>Dikarya</taxon>
        <taxon>Basidiomycota</taxon>
        <taxon>Pucciniomycotina</taxon>
        <taxon>Microbotryomycetes</taxon>
        <taxon>Sporidiobolales</taxon>
        <taxon>Sporidiobolaceae</taxon>
        <taxon>Rhodotorula</taxon>
    </lineage>
</organism>
<reference evidence="3 4" key="1">
    <citation type="journal article" date="2018" name="Front. Microbiol.">
        <title>Prospects for Fungal Bioremediation of Acidic Radioactive Waste Sites: Characterization and Genome Sequence of Rhodotorula taiwanensis MD1149.</title>
        <authorList>
            <person name="Tkavc R."/>
            <person name="Matrosova V.Y."/>
            <person name="Grichenko O.E."/>
            <person name="Gostincar C."/>
            <person name="Volpe R.P."/>
            <person name="Klimenkova P."/>
            <person name="Gaidamakova E.K."/>
            <person name="Zhou C.E."/>
            <person name="Stewart B.J."/>
            <person name="Lyman M.G."/>
            <person name="Malfatti S.A."/>
            <person name="Rubinfeld B."/>
            <person name="Courtot M."/>
            <person name="Singh J."/>
            <person name="Dalgard C.L."/>
            <person name="Hamilton T."/>
            <person name="Frey K.G."/>
            <person name="Gunde-Cimerman N."/>
            <person name="Dugan L."/>
            <person name="Daly M.J."/>
        </authorList>
    </citation>
    <scope>NUCLEOTIDE SEQUENCE [LARGE SCALE GENOMIC DNA]</scope>
    <source>
        <strain evidence="3 4">MD1149</strain>
    </source>
</reference>
<sequence length="489" mass="53541">MTDTAAPKLVFPSAVDNLQADRGQIRQQLRDTYNRLHSIADDADFVRHEVGAAYPDFPLVANQRAGAWYVKPTGESIHAYFKSTDGHAGQHDFNLRRANLILLPVIRERGGLIIVDSTRRGKRFPDALSKTVPIWCAVLTRARMLILPPSEDNSSVPLETWEKHAQLCTSPQAVGRSEHAQIEVRIDEWAQQLASSAYDLSALRALDRPLRPFFVSPSSTLSQNRASDFTDCYPVVCASASKLAAEADGLERAQGFTYVQGSGDDHEAWSKGLTPPVFWAHADEILSAPRDEIDEVISRILSSQASTSGTGAAETASSRRIRSTGVHLCFRASPGDLVSENDGLLVRVVTSAANPTPSETEAAEADGPLALSARPGKAGYNAFFAPRYLEPMLDRLQTPLRNGVSVTVAVLEEEKQGEANDLGVAVALILLSRLYSDEAGLLSPNDPPPSVTKDRIRTRLQWILEEFPTVNPSRSVLNRVNEFLISKRR</sequence>
<evidence type="ECO:0000313" key="4">
    <source>
        <dbReference type="Proteomes" id="UP000237144"/>
    </source>
</evidence>
<dbReference type="InterPro" id="IPR033421">
    <property type="entry name" value="Rit1_DUSP-like"/>
</dbReference>
<dbReference type="AlphaFoldDB" id="A0A2S5B358"/>
<dbReference type="EMBL" id="PJQD01000085">
    <property type="protein sequence ID" value="POY71209.1"/>
    <property type="molecule type" value="Genomic_DNA"/>
</dbReference>
<evidence type="ECO:0000313" key="3">
    <source>
        <dbReference type="EMBL" id="POY71209.1"/>
    </source>
</evidence>
<keyword evidence="4" id="KW-1185">Reference proteome</keyword>
<dbReference type="PANTHER" id="PTHR31811:SF0">
    <property type="entry name" value="TRNA A64-2'-O-RIBOSYLPHOSPHATE TRANSFERASE"/>
    <property type="match status" value="1"/>
</dbReference>
<dbReference type="InterPro" id="IPR007306">
    <property type="entry name" value="Rit1"/>
</dbReference>
<name>A0A2S5B358_9BASI</name>
<evidence type="ECO:0008006" key="5">
    <source>
        <dbReference type="Google" id="ProtNLM"/>
    </source>
</evidence>
<gene>
    <name evidence="3" type="ORF">BMF94_5521</name>
</gene>
<dbReference type="STRING" id="741276.A0A2S5B358"/>
<comment type="caution">
    <text evidence="3">The sequence shown here is derived from an EMBL/GenBank/DDBJ whole genome shotgun (WGS) entry which is preliminary data.</text>
</comment>
<dbReference type="OrthoDB" id="45256at2759"/>
<dbReference type="PANTHER" id="PTHR31811">
    <property type="entry name" value="TRNA A64-2'-O-RIBOSYLPHOSPHATE TRANSFERASE"/>
    <property type="match status" value="1"/>
</dbReference>
<accession>A0A2S5B358</accession>
<protein>
    <recommendedName>
        <fullName evidence="5">Initiator tRNA phosphoribosyl transferase</fullName>
    </recommendedName>
</protein>
<dbReference type="GO" id="GO:0019988">
    <property type="term" value="P:charged-tRNA amino acid modification"/>
    <property type="evidence" value="ECO:0007669"/>
    <property type="project" value="InterPro"/>
</dbReference>
<dbReference type="GO" id="GO:0043399">
    <property type="term" value="F:tRNA adenosine(64)-2'-O-ribosylphosphate transferase activity"/>
    <property type="evidence" value="ECO:0007669"/>
    <property type="project" value="InterPro"/>
</dbReference>
<dbReference type="GO" id="GO:0005737">
    <property type="term" value="C:cytoplasm"/>
    <property type="evidence" value="ECO:0007669"/>
    <property type="project" value="TreeGrafter"/>
</dbReference>
<dbReference type="Pfam" id="PF04179">
    <property type="entry name" value="Init_tRNA_PT"/>
    <property type="match status" value="1"/>
</dbReference>
<dbReference type="InterPro" id="IPR033449">
    <property type="entry name" value="Rit1_N"/>
</dbReference>
<dbReference type="Proteomes" id="UP000237144">
    <property type="component" value="Unassembled WGS sequence"/>
</dbReference>
<feature type="domain" description="Rit1 N-terminal" evidence="2">
    <location>
        <begin position="25"/>
        <end position="301"/>
    </location>
</feature>
<evidence type="ECO:0000259" key="2">
    <source>
        <dbReference type="Pfam" id="PF17184"/>
    </source>
</evidence>